<proteinExistence type="predicted"/>
<evidence type="ECO:0000256" key="12">
    <source>
        <dbReference type="ARBA" id="ARBA00022824"/>
    </source>
</evidence>
<evidence type="ECO:0000256" key="11">
    <source>
        <dbReference type="ARBA" id="ARBA00022801"/>
    </source>
</evidence>
<keyword evidence="9" id="KW-0479">Metal-binding</keyword>
<evidence type="ECO:0000259" key="22">
    <source>
        <dbReference type="Pfam" id="PF04389"/>
    </source>
</evidence>
<evidence type="ECO:0000256" key="20">
    <source>
        <dbReference type="ARBA" id="ARBA00033328"/>
    </source>
</evidence>
<protein>
    <recommendedName>
        <fullName evidence="5">Carboxypeptidase Q</fullName>
    </recommendedName>
    <alternativeName>
        <fullName evidence="20">Plasma glutamate carboxypeptidase</fullName>
    </alternativeName>
</protein>
<comment type="caution">
    <text evidence="23">The sequence shown here is derived from an EMBL/GenBank/DDBJ whole genome shotgun (WGS) entry which is preliminary data.</text>
</comment>
<dbReference type="PANTHER" id="PTHR12053">
    <property type="entry name" value="PROTEASE FAMILY M28 PLASMA GLUTAMATE CARBOXYPEPTIDASE-RELATED"/>
    <property type="match status" value="1"/>
</dbReference>
<dbReference type="InterPro" id="IPR007484">
    <property type="entry name" value="Peptidase_M28"/>
</dbReference>
<dbReference type="GO" id="GO:0046872">
    <property type="term" value="F:metal ion binding"/>
    <property type="evidence" value="ECO:0007669"/>
    <property type="project" value="UniProtKB-KW"/>
</dbReference>
<dbReference type="GO" id="GO:0004180">
    <property type="term" value="F:carboxypeptidase activity"/>
    <property type="evidence" value="ECO:0007669"/>
    <property type="project" value="UniProtKB-KW"/>
</dbReference>
<evidence type="ECO:0000256" key="17">
    <source>
        <dbReference type="ARBA" id="ARBA00023180"/>
    </source>
</evidence>
<evidence type="ECO:0000256" key="10">
    <source>
        <dbReference type="ARBA" id="ARBA00022729"/>
    </source>
</evidence>
<keyword evidence="8" id="KW-0645">Protease</keyword>
<evidence type="ECO:0000256" key="18">
    <source>
        <dbReference type="ARBA" id="ARBA00023228"/>
    </source>
</evidence>
<keyword evidence="12" id="KW-0256">Endoplasmic reticulum</keyword>
<dbReference type="GO" id="GO:0006508">
    <property type="term" value="P:proteolysis"/>
    <property type="evidence" value="ECO:0007669"/>
    <property type="project" value="UniProtKB-KW"/>
</dbReference>
<accession>A0A0B4C6M6</accession>
<evidence type="ECO:0000256" key="16">
    <source>
        <dbReference type="ARBA" id="ARBA00023145"/>
    </source>
</evidence>
<comment type="subcellular location">
    <subcellularLocation>
        <location evidence="1">Endoplasmic reticulum</location>
    </subcellularLocation>
    <subcellularLocation>
        <location evidence="3">Golgi apparatus</location>
    </subcellularLocation>
    <subcellularLocation>
        <location evidence="2">Lysosome</location>
    </subcellularLocation>
    <subcellularLocation>
        <location evidence="4">Secreted</location>
    </subcellularLocation>
</comment>
<feature type="domain" description="Peptidase M28" evidence="22">
    <location>
        <begin position="262"/>
        <end position="456"/>
    </location>
</feature>
<dbReference type="SUPFAM" id="SSF53187">
    <property type="entry name" value="Zn-dependent exopeptidases"/>
    <property type="match status" value="1"/>
</dbReference>
<keyword evidence="11" id="KW-0378">Hydrolase</keyword>
<evidence type="ECO:0000256" key="13">
    <source>
        <dbReference type="ARBA" id="ARBA00022833"/>
    </source>
</evidence>
<evidence type="ECO:0000256" key="21">
    <source>
        <dbReference type="SAM" id="SignalP"/>
    </source>
</evidence>
<dbReference type="Gene3D" id="3.50.30.30">
    <property type="match status" value="1"/>
</dbReference>
<dbReference type="Proteomes" id="UP000031166">
    <property type="component" value="Unassembled WGS sequence"/>
</dbReference>
<evidence type="ECO:0000256" key="7">
    <source>
        <dbReference type="ARBA" id="ARBA00022645"/>
    </source>
</evidence>
<keyword evidence="18" id="KW-0458">Lysosome</keyword>
<dbReference type="EMBL" id="JWSY01000020">
    <property type="protein sequence ID" value="KIC56704.1"/>
    <property type="molecule type" value="Genomic_DNA"/>
</dbReference>
<keyword evidence="14" id="KW-0333">Golgi apparatus</keyword>
<evidence type="ECO:0000256" key="1">
    <source>
        <dbReference type="ARBA" id="ARBA00004240"/>
    </source>
</evidence>
<organism evidence="23 24">
    <name type="scientific">Brevundimonas nasdae</name>
    <dbReference type="NCBI Taxonomy" id="172043"/>
    <lineage>
        <taxon>Bacteria</taxon>
        <taxon>Pseudomonadati</taxon>
        <taxon>Pseudomonadota</taxon>
        <taxon>Alphaproteobacteria</taxon>
        <taxon>Caulobacterales</taxon>
        <taxon>Caulobacteraceae</taxon>
        <taxon>Brevundimonas</taxon>
    </lineage>
</organism>
<keyword evidence="6" id="KW-0964">Secreted</keyword>
<evidence type="ECO:0000256" key="4">
    <source>
        <dbReference type="ARBA" id="ARBA00004613"/>
    </source>
</evidence>
<dbReference type="GO" id="GO:0005576">
    <property type="term" value="C:extracellular region"/>
    <property type="evidence" value="ECO:0007669"/>
    <property type="project" value="UniProtKB-SubCell"/>
</dbReference>
<feature type="signal peptide" evidence="21">
    <location>
        <begin position="1"/>
        <end position="26"/>
    </location>
</feature>
<keyword evidence="16" id="KW-0865">Zymogen</keyword>
<evidence type="ECO:0000256" key="3">
    <source>
        <dbReference type="ARBA" id="ARBA00004555"/>
    </source>
</evidence>
<dbReference type="GO" id="GO:0070573">
    <property type="term" value="F:metallodipeptidase activity"/>
    <property type="evidence" value="ECO:0007669"/>
    <property type="project" value="InterPro"/>
</dbReference>
<dbReference type="STRING" id="172043.RM53_11690"/>
<keyword evidence="17" id="KW-0325">Glycoprotein</keyword>
<dbReference type="InterPro" id="IPR039866">
    <property type="entry name" value="CPQ"/>
</dbReference>
<comment type="subunit">
    <text evidence="19">Homodimer. The monomeric form is inactive while the homodimer is active.</text>
</comment>
<keyword evidence="10 21" id="KW-0732">Signal</keyword>
<dbReference type="AlphaFoldDB" id="A0A0B4C6M6"/>
<evidence type="ECO:0000256" key="5">
    <source>
        <dbReference type="ARBA" id="ARBA00014116"/>
    </source>
</evidence>
<evidence type="ECO:0000256" key="15">
    <source>
        <dbReference type="ARBA" id="ARBA00023049"/>
    </source>
</evidence>
<name>A0A0B4C6M6_9CAUL</name>
<dbReference type="Pfam" id="PF04389">
    <property type="entry name" value="Peptidase_M28"/>
    <property type="match status" value="1"/>
</dbReference>
<evidence type="ECO:0000256" key="2">
    <source>
        <dbReference type="ARBA" id="ARBA00004371"/>
    </source>
</evidence>
<sequence>MPMSIRLLTASAVALGLVAFIPAAHAQDAATVQQAIVVRDAAMRSNIAMDYVTQLTTRFGARPAGSRSEQQAAAWAADYLRANGFQNVRIEEFPLVGWERGESSAAIVGDNAQALVAAALGHSPATPRGGVEAEVVRFSTFEDLQAAPEAAVRGKIVYVDLGQMHPMQDGSGYGPQTRVRGAGPGVAAAKGAAAFVMRSVGSDEDRMPHTGTTRYVDGKPTIPAFALAAPDADQVSRLVALGHPVRLRLTSTARTYRTTSQNVIGDLPGATRPDEIIVLGSHMDSWDLGTGAIDDGAGGAITVAAAKAIADSGRRPARTLRVIFYGSEEVAQPTAQTGNGGGVYARGQGAALDKHIIAGESDFGADRVYALRLPAGAQGSEFQKAATRVLYPIGVLASDRVETEGGVDVGPMGPLGVPFFGLAQDGTRYFDLHHTANDTLDKIDPAQLNQNVAAWAGLLWLIADSDVDFRAMRPATTSSTPAR</sequence>
<evidence type="ECO:0000256" key="8">
    <source>
        <dbReference type="ARBA" id="ARBA00022670"/>
    </source>
</evidence>
<evidence type="ECO:0000313" key="24">
    <source>
        <dbReference type="Proteomes" id="UP000031166"/>
    </source>
</evidence>
<evidence type="ECO:0000256" key="19">
    <source>
        <dbReference type="ARBA" id="ARBA00025833"/>
    </source>
</evidence>
<evidence type="ECO:0000313" key="23">
    <source>
        <dbReference type="EMBL" id="KIC56704.1"/>
    </source>
</evidence>
<reference evidence="23 24" key="1">
    <citation type="submission" date="2014-12" db="EMBL/GenBank/DDBJ databases">
        <title>Genome sequencing of Brevundimonas nasdae TPW30.</title>
        <authorList>
            <person name="Tan P.W."/>
            <person name="Chan K.-G."/>
        </authorList>
    </citation>
    <scope>NUCLEOTIDE SEQUENCE [LARGE SCALE GENOMIC DNA]</scope>
    <source>
        <strain evidence="23 24">TPW30</strain>
    </source>
</reference>
<evidence type="ECO:0000256" key="9">
    <source>
        <dbReference type="ARBA" id="ARBA00022723"/>
    </source>
</evidence>
<keyword evidence="13" id="KW-0862">Zinc</keyword>
<keyword evidence="7" id="KW-0121">Carboxypeptidase</keyword>
<dbReference type="Gene3D" id="3.40.630.10">
    <property type="entry name" value="Zn peptidases"/>
    <property type="match status" value="1"/>
</dbReference>
<evidence type="ECO:0000256" key="14">
    <source>
        <dbReference type="ARBA" id="ARBA00023034"/>
    </source>
</evidence>
<dbReference type="PANTHER" id="PTHR12053:SF3">
    <property type="entry name" value="CARBOXYPEPTIDASE Q"/>
    <property type="match status" value="1"/>
</dbReference>
<gene>
    <name evidence="23" type="ORF">RM53_11690</name>
</gene>
<keyword evidence="15" id="KW-0482">Metalloprotease</keyword>
<dbReference type="GO" id="GO:0005764">
    <property type="term" value="C:lysosome"/>
    <property type="evidence" value="ECO:0007669"/>
    <property type="project" value="UniProtKB-SubCell"/>
</dbReference>
<evidence type="ECO:0000256" key="6">
    <source>
        <dbReference type="ARBA" id="ARBA00022525"/>
    </source>
</evidence>
<feature type="chain" id="PRO_5002084340" description="Carboxypeptidase Q" evidence="21">
    <location>
        <begin position="27"/>
        <end position="483"/>
    </location>
</feature>